<dbReference type="InterPro" id="IPR000111">
    <property type="entry name" value="Glyco_hydro_27/36_CS"/>
</dbReference>
<dbReference type="GO" id="GO:0004557">
    <property type="term" value="F:alpha-galactosidase activity"/>
    <property type="evidence" value="ECO:0007669"/>
    <property type="project" value="TreeGrafter"/>
</dbReference>
<proteinExistence type="inferred from homology"/>
<evidence type="ECO:0000256" key="2">
    <source>
        <dbReference type="ARBA" id="ARBA00022729"/>
    </source>
</evidence>
<dbReference type="EMBL" id="GU943089">
    <property type="protein sequence ID" value="ADD95732.1"/>
    <property type="molecule type" value="Genomic_DNA"/>
</dbReference>
<dbReference type="InterPro" id="IPR013780">
    <property type="entry name" value="Glyco_hydro_b"/>
</dbReference>
<comment type="similarity">
    <text evidence="1">Belongs to the glycosyl hydrolase 27 family.</text>
</comment>
<protein>
    <submittedName>
        <fullName evidence="6">ENSANGP00000020847</fullName>
    </submittedName>
</protein>
<evidence type="ECO:0000313" key="6">
    <source>
        <dbReference type="EMBL" id="ADD95732.1"/>
    </source>
</evidence>
<dbReference type="CDD" id="cd14792">
    <property type="entry name" value="GH27"/>
    <property type="match status" value="1"/>
</dbReference>
<evidence type="ECO:0000256" key="3">
    <source>
        <dbReference type="ARBA" id="ARBA00022801"/>
    </source>
</evidence>
<keyword evidence="3" id="KW-0378">Hydrolase</keyword>
<dbReference type="FunFam" id="3.20.20.70:FF:000197">
    <property type="entry name" value="Alpha-galactosidase"/>
    <property type="match status" value="1"/>
</dbReference>
<dbReference type="SUPFAM" id="SSF51011">
    <property type="entry name" value="Glycosyl hydrolase domain"/>
    <property type="match status" value="1"/>
</dbReference>
<accession>D6PJ31</accession>
<dbReference type="Pfam" id="PF17801">
    <property type="entry name" value="Melibiase_C"/>
    <property type="match status" value="2"/>
</dbReference>
<evidence type="ECO:0000256" key="4">
    <source>
        <dbReference type="ARBA" id="ARBA00023295"/>
    </source>
</evidence>
<keyword evidence="4" id="KW-0326">Glycosidase</keyword>
<dbReference type="InterPro" id="IPR002241">
    <property type="entry name" value="Glyco_hydro_27"/>
</dbReference>
<organism evidence="6">
    <name type="scientific">uncultured organism MedDCM-OCT-S04-C188</name>
    <dbReference type="NCBI Taxonomy" id="743612"/>
    <lineage>
        <taxon>unclassified sequences</taxon>
        <taxon>environmental samples</taxon>
    </lineage>
</organism>
<dbReference type="InterPro" id="IPR041233">
    <property type="entry name" value="Melibiase_C"/>
</dbReference>
<dbReference type="PRINTS" id="PR00740">
    <property type="entry name" value="GLHYDRLASE27"/>
</dbReference>
<dbReference type="AlphaFoldDB" id="D6PJ31"/>
<name>D6PJ31_9ZZZZ</name>
<feature type="domain" description="Alpha galactosidase C-terminal" evidence="5">
    <location>
        <begin position="427"/>
        <end position="478"/>
    </location>
</feature>
<reference evidence="6" key="1">
    <citation type="journal article" date="2010" name="ISME J.">
        <title>Metagenome of the Mediterranean deep chlorophyll maximum studied by direct and fosmid library 454 pyrosequencing.</title>
        <authorList>
            <person name="Ghai R."/>
            <person name="Martin-Cuadrado A.B."/>
            <person name="Molto A.G."/>
            <person name="Heredia I.G."/>
            <person name="Cabrera R."/>
            <person name="Martin J."/>
            <person name="Verdu M."/>
            <person name="Deschamps P."/>
            <person name="Moreira D."/>
            <person name="Lopez-Garcia P."/>
            <person name="Mira A."/>
            <person name="Rodriguez-Valera F."/>
        </authorList>
    </citation>
    <scope>NUCLEOTIDE SEQUENCE</scope>
</reference>
<sequence length="485" mass="53395">MGWMSWELFRCDVDCVDSPDMCISEKLYRAQTDALVDGGYLKAGYDGIHLDDCWEEKYPPRDKNTGMLQPNASRFPSGMKSLGDYMHNKKVKFGLYTAESPSTCGGYPASAPYHEKLDAKTFAGWGVDYLKVDGCGPTEYYKFGYKAMGEALEESGRNIVYSCSWPAYINDGNETLQPFGEFINDGCNLWRNWHDIQCNWDSLGSIIDHWGDYGPSLVPFAGPGHWHDMDQLLVGAHCITEEEERTNMAIWCISATPLIMGNDLRNVSAASKAILLNTDAIAVNQDPLGQMGMRLTKTAGEPAQVWYRNLANGDVAVALYNKDNGSPIEPPFDNSTANCEAKDTWVETEGGYYEACGGSEGDIGSFTRKTLAQAKASCCSNKDCAGFSFDKNGDGYFKKNANCGMTKSSAYTGYTRASAIPSQPTPNARDITVKFADLHLYGPVQVYDIWAQKMVGTFTDGSYTAKEVAHHDTAFLRLSSGAEDE</sequence>
<feature type="domain" description="Alpha galactosidase C-terminal" evidence="5">
    <location>
        <begin position="302"/>
        <end position="349"/>
    </location>
</feature>
<evidence type="ECO:0000256" key="1">
    <source>
        <dbReference type="ARBA" id="ARBA00009743"/>
    </source>
</evidence>
<dbReference type="CAZy" id="GH27">
    <property type="family name" value="Glycoside Hydrolase Family 27"/>
</dbReference>
<dbReference type="Gene3D" id="2.60.40.1180">
    <property type="entry name" value="Golgi alpha-mannosidase II"/>
    <property type="match status" value="1"/>
</dbReference>
<dbReference type="GO" id="GO:0016139">
    <property type="term" value="P:glycoside catabolic process"/>
    <property type="evidence" value="ECO:0007669"/>
    <property type="project" value="TreeGrafter"/>
</dbReference>
<dbReference type="SUPFAM" id="SSF51445">
    <property type="entry name" value="(Trans)glycosidases"/>
    <property type="match status" value="1"/>
</dbReference>
<dbReference type="GO" id="GO:0009311">
    <property type="term" value="P:oligosaccharide metabolic process"/>
    <property type="evidence" value="ECO:0007669"/>
    <property type="project" value="TreeGrafter"/>
</dbReference>
<dbReference type="InterPro" id="IPR017853">
    <property type="entry name" value="GH"/>
</dbReference>
<dbReference type="Pfam" id="PF16499">
    <property type="entry name" value="Melibiase_2"/>
    <property type="match status" value="1"/>
</dbReference>
<dbReference type="Gene3D" id="3.20.20.70">
    <property type="entry name" value="Aldolase class I"/>
    <property type="match status" value="1"/>
</dbReference>
<dbReference type="PROSITE" id="PS00512">
    <property type="entry name" value="ALPHA_GALACTOSIDASE"/>
    <property type="match status" value="1"/>
</dbReference>
<dbReference type="InterPro" id="IPR013785">
    <property type="entry name" value="Aldolase_TIM"/>
</dbReference>
<evidence type="ECO:0000259" key="5">
    <source>
        <dbReference type="Pfam" id="PF17801"/>
    </source>
</evidence>
<dbReference type="PANTHER" id="PTHR11452:SF83">
    <property type="entry name" value="ALPHA-GALACTOSIDASE"/>
    <property type="match status" value="1"/>
</dbReference>
<keyword evidence="2" id="KW-0732">Signal</keyword>
<dbReference type="PANTHER" id="PTHR11452">
    <property type="entry name" value="ALPHA-GALACTOSIDASE/ALPHA-N-ACETYLGALACTOSAMINIDASE"/>
    <property type="match status" value="1"/>
</dbReference>